<dbReference type="AlphaFoldDB" id="A0A2P2CBN7"/>
<dbReference type="GO" id="GO:0030246">
    <property type="term" value="F:carbohydrate binding"/>
    <property type="evidence" value="ECO:0007669"/>
    <property type="project" value="UniProtKB-ARBA"/>
</dbReference>
<dbReference type="EMBL" id="CZKA01000056">
    <property type="protein sequence ID" value="CUR59386.1"/>
    <property type="molecule type" value="Genomic_DNA"/>
</dbReference>
<dbReference type="SUPFAM" id="SSF53822">
    <property type="entry name" value="Periplasmic binding protein-like I"/>
    <property type="match status" value="1"/>
</dbReference>
<comment type="subcellular location">
    <subcellularLocation>
        <location evidence="1">Cell envelope</location>
    </subcellularLocation>
</comment>
<evidence type="ECO:0000256" key="2">
    <source>
        <dbReference type="ARBA" id="ARBA00007639"/>
    </source>
</evidence>
<reference evidence="5" key="1">
    <citation type="submission" date="2015-08" db="EMBL/GenBank/DDBJ databases">
        <authorList>
            <person name="Babu N.S."/>
            <person name="Beckwith C.J."/>
            <person name="Beseler K.G."/>
            <person name="Brison A."/>
            <person name="Carone J.V."/>
            <person name="Caskin T.P."/>
            <person name="Diamond M."/>
            <person name="Durham M.E."/>
            <person name="Foxe J.M."/>
            <person name="Go M."/>
            <person name="Henderson B.A."/>
            <person name="Jones I.B."/>
            <person name="McGettigan J.A."/>
            <person name="Micheletti S.J."/>
            <person name="Nasrallah M.E."/>
            <person name="Ortiz D."/>
            <person name="Piller C.R."/>
            <person name="Privatt S.R."/>
            <person name="Schneider S.L."/>
            <person name="Sharp S."/>
            <person name="Smith T.C."/>
            <person name="Stanton J.D."/>
            <person name="Ullery H.E."/>
            <person name="Wilson R.J."/>
            <person name="Serrano M.G."/>
            <person name="Buck G."/>
            <person name="Lee V."/>
            <person name="Wang Y."/>
            <person name="Carvalho R."/>
            <person name="Voegtly L."/>
            <person name="Shi R."/>
            <person name="Duckworth R."/>
            <person name="Johnson A."/>
            <person name="Loviza R."/>
            <person name="Walstead R."/>
            <person name="Shah Z."/>
            <person name="Kiflezghi M."/>
            <person name="Wade K."/>
            <person name="Ball S.L."/>
            <person name="Bradley K.W."/>
            <person name="Asai D.J."/>
            <person name="Bowman C.A."/>
            <person name="Russell D.A."/>
            <person name="Pope W.H."/>
            <person name="Jacobs-Sera D."/>
            <person name="Hendrix R.W."/>
            <person name="Hatfull G.F."/>
        </authorList>
    </citation>
    <scope>NUCLEOTIDE SEQUENCE</scope>
</reference>
<accession>A0A2P2CBN7</accession>
<dbReference type="InterPro" id="IPR025997">
    <property type="entry name" value="SBP_2_dom"/>
</dbReference>
<name>A0A2P2CBN7_9ZZZZ</name>
<gene>
    <name evidence="5" type="ORF">NOCA260011</name>
</gene>
<evidence type="ECO:0000259" key="4">
    <source>
        <dbReference type="Pfam" id="PF13407"/>
    </source>
</evidence>
<dbReference type="CDD" id="cd01536">
    <property type="entry name" value="PBP1_ABC_sugar_binding-like"/>
    <property type="match status" value="1"/>
</dbReference>
<dbReference type="PANTHER" id="PTHR46847">
    <property type="entry name" value="D-ALLOSE-BINDING PERIPLASMIC PROTEIN-RELATED"/>
    <property type="match status" value="1"/>
</dbReference>
<dbReference type="GO" id="GO:0030313">
    <property type="term" value="C:cell envelope"/>
    <property type="evidence" value="ECO:0007669"/>
    <property type="project" value="UniProtKB-SubCell"/>
</dbReference>
<keyword evidence="3" id="KW-0732">Signal</keyword>
<dbReference type="PROSITE" id="PS51257">
    <property type="entry name" value="PROKAR_LIPOPROTEIN"/>
    <property type="match status" value="1"/>
</dbReference>
<protein>
    <recommendedName>
        <fullName evidence="4">Periplasmic binding protein domain-containing protein</fullName>
    </recommendedName>
</protein>
<proteinExistence type="inferred from homology"/>
<comment type="similarity">
    <text evidence="2">Belongs to the bacterial solute-binding protein 2 family.</text>
</comment>
<evidence type="ECO:0000256" key="1">
    <source>
        <dbReference type="ARBA" id="ARBA00004196"/>
    </source>
</evidence>
<dbReference type="Gene3D" id="3.40.50.2300">
    <property type="match status" value="2"/>
</dbReference>
<dbReference type="PANTHER" id="PTHR46847:SF1">
    <property type="entry name" value="D-ALLOSE-BINDING PERIPLASMIC PROTEIN-RELATED"/>
    <property type="match status" value="1"/>
</dbReference>
<organism evidence="5">
    <name type="scientific">metagenome</name>
    <dbReference type="NCBI Taxonomy" id="256318"/>
    <lineage>
        <taxon>unclassified sequences</taxon>
        <taxon>metagenomes</taxon>
    </lineage>
</organism>
<evidence type="ECO:0000313" key="5">
    <source>
        <dbReference type="EMBL" id="CUR59386.1"/>
    </source>
</evidence>
<feature type="domain" description="Periplasmic binding protein" evidence="4">
    <location>
        <begin position="48"/>
        <end position="306"/>
    </location>
</feature>
<sequence>MTFHSTKTARAGLAVLTVSSMALLAACGGDTEPAAGSTEGSDSGSQSIVFSPLGLQIPAMQDLAKGVEGYGKSKGFTVTVQDPALDPTKQVTQLQSVVESASVGGAWVIAVQPSSLSALVKTAQEKKVALLLNGTPEDYGLSGMQPGITFDRIDYAAQGTAMGEELGNCINERLDGKAEVLFQENAPGTAGKEELESSAKEALAATAPDATIVTTVLVKDRAGAQTDVGSALQGNPDVQAVLANNDEGALGALGAFKAAGKDLTCMTEAGGNEEVLAAVEAGEIYASVALQFADDMMQSFDTLAAMIADPTAEGTQLTVPQKVIKAGS</sequence>
<evidence type="ECO:0000256" key="3">
    <source>
        <dbReference type="ARBA" id="ARBA00022729"/>
    </source>
</evidence>
<dbReference type="InterPro" id="IPR028082">
    <property type="entry name" value="Peripla_BP_I"/>
</dbReference>
<dbReference type="Pfam" id="PF13407">
    <property type="entry name" value="Peripla_BP_4"/>
    <property type="match status" value="1"/>
</dbReference>